<evidence type="ECO:0000313" key="1">
    <source>
        <dbReference type="EMBL" id="PPQ82782.1"/>
    </source>
</evidence>
<dbReference type="Proteomes" id="UP000283269">
    <property type="component" value="Unassembled WGS sequence"/>
</dbReference>
<dbReference type="AlphaFoldDB" id="A0A409WWA1"/>
<name>A0A409WWA1_PSICY</name>
<gene>
    <name evidence="1" type="ORF">CVT25_009277</name>
</gene>
<organism evidence="1 2">
    <name type="scientific">Psilocybe cyanescens</name>
    <dbReference type="NCBI Taxonomy" id="93625"/>
    <lineage>
        <taxon>Eukaryota</taxon>
        <taxon>Fungi</taxon>
        <taxon>Dikarya</taxon>
        <taxon>Basidiomycota</taxon>
        <taxon>Agaricomycotina</taxon>
        <taxon>Agaricomycetes</taxon>
        <taxon>Agaricomycetidae</taxon>
        <taxon>Agaricales</taxon>
        <taxon>Agaricineae</taxon>
        <taxon>Strophariaceae</taxon>
        <taxon>Psilocybe</taxon>
    </lineage>
</organism>
<dbReference type="OrthoDB" id="3261131at2759"/>
<proteinExistence type="predicted"/>
<reference evidence="1 2" key="1">
    <citation type="journal article" date="2018" name="Evol. Lett.">
        <title>Horizontal gene cluster transfer increased hallucinogenic mushroom diversity.</title>
        <authorList>
            <person name="Reynolds H.T."/>
            <person name="Vijayakumar V."/>
            <person name="Gluck-Thaler E."/>
            <person name="Korotkin H.B."/>
            <person name="Matheny P.B."/>
            <person name="Slot J.C."/>
        </authorList>
    </citation>
    <scope>NUCLEOTIDE SEQUENCE [LARGE SCALE GENOMIC DNA]</scope>
    <source>
        <strain evidence="1 2">2631</strain>
    </source>
</reference>
<dbReference type="EMBL" id="NHYD01003095">
    <property type="protein sequence ID" value="PPQ82782.1"/>
    <property type="molecule type" value="Genomic_DNA"/>
</dbReference>
<evidence type="ECO:0000313" key="2">
    <source>
        <dbReference type="Proteomes" id="UP000283269"/>
    </source>
</evidence>
<accession>A0A409WWA1</accession>
<sequence length="194" mass="22086">MAPAEGAKPIRYLEIQGDDVQAIYDSQRSPMGLISTVDPLIQIFHPIFDEFIHFINKLYVQPTIDDLTLVQEFTYFASDLAQMEDWHNRDIAGLCKCLGHILQAEVHEEPNLDGTKSDRIITLQIDDAHIAPLILKLKQELSEGESDLTTQREAIREKCCRPTFLVGGGGPWLIWELSQGPAHHQFINMLHVWE</sequence>
<dbReference type="InParanoid" id="A0A409WWA1"/>
<keyword evidence="2" id="KW-1185">Reference proteome</keyword>
<dbReference type="STRING" id="93625.A0A409WWA1"/>
<protein>
    <submittedName>
        <fullName evidence="1">Uncharacterized protein</fullName>
    </submittedName>
</protein>
<comment type="caution">
    <text evidence="1">The sequence shown here is derived from an EMBL/GenBank/DDBJ whole genome shotgun (WGS) entry which is preliminary data.</text>
</comment>